<evidence type="ECO:0000256" key="7">
    <source>
        <dbReference type="ARBA" id="ARBA00022833"/>
    </source>
</evidence>
<comment type="caution">
    <text evidence="14">The sequence shown here is derived from an EMBL/GenBank/DDBJ whole genome shotgun (WGS) entry which is preliminary data.</text>
</comment>
<dbReference type="PROSITE" id="PS01125">
    <property type="entry name" value="ROK"/>
    <property type="match status" value="1"/>
</dbReference>
<keyword evidence="5" id="KW-0547">Nucleotide-binding</keyword>
<evidence type="ECO:0000256" key="6">
    <source>
        <dbReference type="ARBA" id="ARBA00022777"/>
    </source>
</evidence>
<reference evidence="14 15" key="1">
    <citation type="submission" date="2024-04" db="EMBL/GenBank/DDBJ databases">
        <title>Two novel Raoultella species associated with bleeding cankers of broadleaf hosts, Raoultella scottia sp. nov. and Raoultella lignicola sp. nov.</title>
        <authorList>
            <person name="Brady C.L."/>
        </authorList>
    </citation>
    <scope>NUCLEOTIDE SEQUENCE [LARGE SCALE GENOMIC DNA]</scope>
    <source>
        <strain evidence="14 15">TW_WC1a.1</strain>
    </source>
</reference>
<dbReference type="PANTHER" id="PTHR18964:SF162">
    <property type="entry name" value="N-ACETYL-D-GLUCOSAMINE KINASE"/>
    <property type="match status" value="1"/>
</dbReference>
<keyword evidence="4" id="KW-0479">Metal-binding</keyword>
<proteinExistence type="inferred from homology"/>
<evidence type="ECO:0000313" key="15">
    <source>
        <dbReference type="Proteomes" id="UP001312893"/>
    </source>
</evidence>
<evidence type="ECO:0000256" key="10">
    <source>
        <dbReference type="ARBA" id="ARBA00031123"/>
    </source>
</evidence>
<dbReference type="Pfam" id="PF00480">
    <property type="entry name" value="ROK"/>
    <property type="match status" value="1"/>
</dbReference>
<organism evidence="14 15">
    <name type="scientific">Raoultella lignicola</name>
    <dbReference type="NCBI Taxonomy" id="3040939"/>
    <lineage>
        <taxon>Bacteria</taxon>
        <taxon>Pseudomonadati</taxon>
        <taxon>Pseudomonadota</taxon>
        <taxon>Gammaproteobacteria</taxon>
        <taxon>Enterobacterales</taxon>
        <taxon>Enterobacteriaceae</taxon>
        <taxon>Klebsiella/Raoultella group</taxon>
        <taxon>Raoultella</taxon>
    </lineage>
</organism>
<keyword evidence="15" id="KW-1185">Reference proteome</keyword>
<evidence type="ECO:0000256" key="9">
    <source>
        <dbReference type="ARBA" id="ARBA00023277"/>
    </source>
</evidence>
<keyword evidence="6" id="KW-0418">Kinase</keyword>
<evidence type="ECO:0000256" key="3">
    <source>
        <dbReference type="ARBA" id="ARBA00022679"/>
    </source>
</evidence>
<evidence type="ECO:0000256" key="4">
    <source>
        <dbReference type="ARBA" id="ARBA00022723"/>
    </source>
</evidence>
<comment type="similarity">
    <text evidence="12">Belongs to the ROK (NagC/XylR) family. NagK subfamily.</text>
</comment>
<dbReference type="PANTHER" id="PTHR18964">
    <property type="entry name" value="ROK (REPRESSOR, ORF, KINASE) FAMILY"/>
    <property type="match status" value="1"/>
</dbReference>
<evidence type="ECO:0000256" key="5">
    <source>
        <dbReference type="ARBA" id="ARBA00022741"/>
    </source>
</evidence>
<protein>
    <recommendedName>
        <fullName evidence="2">N-acetyl-D-glucosamine kinase</fullName>
        <ecNumber evidence="1">2.7.1.59</ecNumber>
    </recommendedName>
    <alternativeName>
        <fullName evidence="10">GlcNAc kinase</fullName>
    </alternativeName>
</protein>
<dbReference type="InterPro" id="IPR043129">
    <property type="entry name" value="ATPase_NBD"/>
</dbReference>
<dbReference type="Gene3D" id="3.30.420.40">
    <property type="match status" value="2"/>
</dbReference>
<evidence type="ECO:0000256" key="11">
    <source>
        <dbReference type="ARBA" id="ARBA00037880"/>
    </source>
</evidence>
<comment type="catalytic activity">
    <reaction evidence="13">
        <text>N-acetyl-D-glucosamine + ATP = N-acetyl-D-glucosamine 6-phosphate + ADP + H(+)</text>
        <dbReference type="Rhea" id="RHEA:17417"/>
        <dbReference type="ChEBI" id="CHEBI:15378"/>
        <dbReference type="ChEBI" id="CHEBI:30616"/>
        <dbReference type="ChEBI" id="CHEBI:57513"/>
        <dbReference type="ChEBI" id="CHEBI:456216"/>
        <dbReference type="ChEBI" id="CHEBI:506227"/>
        <dbReference type="EC" id="2.7.1.59"/>
    </reaction>
</comment>
<comment type="pathway">
    <text evidence="11">Cell wall biogenesis; peptidoglycan recycling.</text>
</comment>
<evidence type="ECO:0000256" key="2">
    <source>
        <dbReference type="ARBA" id="ARBA00014974"/>
    </source>
</evidence>
<evidence type="ECO:0000256" key="1">
    <source>
        <dbReference type="ARBA" id="ARBA00012122"/>
    </source>
</evidence>
<dbReference type="EC" id="2.7.1.59" evidence="1"/>
<dbReference type="InterPro" id="IPR000600">
    <property type="entry name" value="ROK"/>
</dbReference>
<dbReference type="RefSeq" id="WP_331851273.1">
    <property type="nucleotide sequence ID" value="NZ_JARXNK020000104.1"/>
</dbReference>
<evidence type="ECO:0000256" key="13">
    <source>
        <dbReference type="ARBA" id="ARBA00049065"/>
    </source>
</evidence>
<keyword evidence="8" id="KW-0067">ATP-binding</keyword>
<keyword evidence="9" id="KW-0119">Carbohydrate metabolism</keyword>
<name>A0ABU9F9P1_9ENTR</name>
<dbReference type="EMBL" id="JARXNK020000104">
    <property type="protein sequence ID" value="MEL0553087.1"/>
    <property type="molecule type" value="Genomic_DNA"/>
</dbReference>
<keyword evidence="7" id="KW-0862">Zinc</keyword>
<dbReference type="InterPro" id="IPR049874">
    <property type="entry name" value="ROK_cs"/>
</dbReference>
<sequence length="309" mass="31970">MSRPVLCLDIGGSFIKSAVSVAAGRISDIRQRPIPTRCWDDFSTAIAQIVAEYGEMLAADSPVALSCAGVVDVATDRILASNVPPFQGVNITRTLVAALRRPVVMANDADCFTLAEASYGAAKDLPVVLGIILGSGIGGGIAIAGKIHHGRQGISAEWGHGPILQTTLQLGEQRVSIPRLPCGCGQCGCLDTLGGARGLERLHLLLSGQALDSREIVAAGVHGSAQQAFTLATWAELVSEPLAHTVNILGPHRIVAGGGLAAQPELLTLLDEAVRRKVLMKTGEPLVVAGQYASEGGLMGASVLGRTLL</sequence>
<evidence type="ECO:0000256" key="8">
    <source>
        <dbReference type="ARBA" id="ARBA00022840"/>
    </source>
</evidence>
<gene>
    <name evidence="14" type="ORF">QFI96_015430</name>
</gene>
<evidence type="ECO:0000313" key="14">
    <source>
        <dbReference type="EMBL" id="MEL0553087.1"/>
    </source>
</evidence>
<dbReference type="SUPFAM" id="SSF53067">
    <property type="entry name" value="Actin-like ATPase domain"/>
    <property type="match status" value="1"/>
</dbReference>
<keyword evidence="3" id="KW-0808">Transferase</keyword>
<evidence type="ECO:0000256" key="12">
    <source>
        <dbReference type="ARBA" id="ARBA00038116"/>
    </source>
</evidence>
<accession>A0ABU9F9P1</accession>
<dbReference type="Proteomes" id="UP001312893">
    <property type="component" value="Unassembled WGS sequence"/>
</dbReference>